<dbReference type="AlphaFoldDB" id="A0A1Q8QN60"/>
<sequence length="53" mass="6184">MYYEEENINGDIINGFSSWIGRDRERINNGEQYYRHTVSGSQLIGLCDPQQCL</sequence>
<keyword evidence="2" id="KW-1185">Reference proteome</keyword>
<dbReference type="Proteomes" id="UP000186102">
    <property type="component" value="Unassembled WGS sequence"/>
</dbReference>
<protein>
    <submittedName>
        <fullName evidence="1">Uncharacterized protein</fullName>
    </submittedName>
</protein>
<accession>A0A1Q8QN60</accession>
<comment type="caution">
    <text evidence="1">The sequence shown here is derived from an EMBL/GenBank/DDBJ whole genome shotgun (WGS) entry which is preliminary data.</text>
</comment>
<proteinExistence type="predicted"/>
<evidence type="ECO:0000313" key="2">
    <source>
        <dbReference type="Proteomes" id="UP000186102"/>
    </source>
</evidence>
<name>A0A1Q8QN60_9FIRM</name>
<dbReference type="EMBL" id="MLBF01000039">
    <property type="protein sequence ID" value="OLN28779.1"/>
    <property type="molecule type" value="Genomic_DNA"/>
</dbReference>
<evidence type="ECO:0000313" key="1">
    <source>
        <dbReference type="EMBL" id="OLN28779.1"/>
    </source>
</evidence>
<dbReference type="STRING" id="1888891.DSOL_3856"/>
<reference evidence="1 2" key="1">
    <citation type="submission" date="2016-09" db="EMBL/GenBank/DDBJ databases">
        <title>Complete genome of Desulfosporosinus sp. OL.</title>
        <authorList>
            <person name="Mardanov A."/>
            <person name="Beletsky A."/>
            <person name="Panova A."/>
            <person name="Karnachuk O."/>
            <person name="Ravin N."/>
        </authorList>
    </citation>
    <scope>NUCLEOTIDE SEQUENCE [LARGE SCALE GENOMIC DNA]</scope>
    <source>
        <strain evidence="1 2">OL</strain>
    </source>
</reference>
<organism evidence="1 2">
    <name type="scientific">Desulfosporosinus metallidurans</name>
    <dbReference type="NCBI Taxonomy" id="1888891"/>
    <lineage>
        <taxon>Bacteria</taxon>
        <taxon>Bacillati</taxon>
        <taxon>Bacillota</taxon>
        <taxon>Clostridia</taxon>
        <taxon>Eubacteriales</taxon>
        <taxon>Desulfitobacteriaceae</taxon>
        <taxon>Desulfosporosinus</taxon>
    </lineage>
</organism>
<gene>
    <name evidence="1" type="ORF">DSOL_3856</name>
</gene>